<evidence type="ECO:0000313" key="2">
    <source>
        <dbReference type="Proteomes" id="UP000318478"/>
    </source>
</evidence>
<evidence type="ECO:0000313" key="1">
    <source>
        <dbReference type="EMBL" id="TWT77077.1"/>
    </source>
</evidence>
<dbReference type="EMBL" id="SJPO01000005">
    <property type="protein sequence ID" value="TWT77077.1"/>
    <property type="molecule type" value="Genomic_DNA"/>
</dbReference>
<sequence length="244" mass="27205">MWYVESYELRDVTFDYTSSSLGMFATKALHSNGVCLVNNIDRAGVDEDPSQVLVCDCCGFPGCESGGYISIRRVGNYVVWIPAFTKMLEGAWKSSQYTPPGYLTETKYGIPVFEWATFDSLRKTLDTLPTIESIPSLMACEAVRVLQWCAPFSMLGKFPDPPQLRADAILAVTDGDLARECDVVQRHLNENANSTFELEPVSTIAPIEFHLDVPKYTSWSPLVRYNDGRLAFNLDTIGAYANQP</sequence>
<protein>
    <submittedName>
        <fullName evidence="1">Uncharacterized protein</fullName>
    </submittedName>
</protein>
<comment type="caution">
    <text evidence="1">The sequence shown here is derived from an EMBL/GenBank/DDBJ whole genome shotgun (WGS) entry which is preliminary data.</text>
</comment>
<dbReference type="AlphaFoldDB" id="A0A5C5YQP8"/>
<keyword evidence="2" id="KW-1185">Reference proteome</keyword>
<organism evidence="1 2">
    <name type="scientific">Posidoniimonas polymericola</name>
    <dbReference type="NCBI Taxonomy" id="2528002"/>
    <lineage>
        <taxon>Bacteria</taxon>
        <taxon>Pseudomonadati</taxon>
        <taxon>Planctomycetota</taxon>
        <taxon>Planctomycetia</taxon>
        <taxon>Pirellulales</taxon>
        <taxon>Lacipirellulaceae</taxon>
        <taxon>Posidoniimonas</taxon>
    </lineage>
</organism>
<name>A0A5C5YQP8_9BACT</name>
<reference evidence="1 2" key="1">
    <citation type="submission" date="2019-02" db="EMBL/GenBank/DDBJ databases">
        <title>Deep-cultivation of Planctomycetes and their phenomic and genomic characterization uncovers novel biology.</title>
        <authorList>
            <person name="Wiegand S."/>
            <person name="Jogler M."/>
            <person name="Boedeker C."/>
            <person name="Pinto D."/>
            <person name="Vollmers J."/>
            <person name="Rivas-Marin E."/>
            <person name="Kohn T."/>
            <person name="Peeters S.H."/>
            <person name="Heuer A."/>
            <person name="Rast P."/>
            <person name="Oberbeckmann S."/>
            <person name="Bunk B."/>
            <person name="Jeske O."/>
            <person name="Meyerdierks A."/>
            <person name="Storesund J.E."/>
            <person name="Kallscheuer N."/>
            <person name="Luecker S."/>
            <person name="Lage O.M."/>
            <person name="Pohl T."/>
            <person name="Merkel B.J."/>
            <person name="Hornburger P."/>
            <person name="Mueller R.-W."/>
            <person name="Bruemmer F."/>
            <person name="Labrenz M."/>
            <person name="Spormann A.M."/>
            <person name="Op Den Camp H."/>
            <person name="Overmann J."/>
            <person name="Amann R."/>
            <person name="Jetten M.S.M."/>
            <person name="Mascher T."/>
            <person name="Medema M.H."/>
            <person name="Devos D.P."/>
            <person name="Kaster A.-K."/>
            <person name="Ovreas L."/>
            <person name="Rohde M."/>
            <person name="Galperin M.Y."/>
            <person name="Jogler C."/>
        </authorList>
    </citation>
    <scope>NUCLEOTIDE SEQUENCE [LARGE SCALE GENOMIC DNA]</scope>
    <source>
        <strain evidence="1 2">Pla123a</strain>
    </source>
</reference>
<gene>
    <name evidence="1" type="ORF">Pla123a_25070</name>
</gene>
<accession>A0A5C5YQP8</accession>
<dbReference type="Proteomes" id="UP000318478">
    <property type="component" value="Unassembled WGS sequence"/>
</dbReference>
<proteinExistence type="predicted"/>